<accession>A0A2P2JIE0</accession>
<organism evidence="1">
    <name type="scientific">Rhizophora mucronata</name>
    <name type="common">Asiatic mangrove</name>
    <dbReference type="NCBI Taxonomy" id="61149"/>
    <lineage>
        <taxon>Eukaryota</taxon>
        <taxon>Viridiplantae</taxon>
        <taxon>Streptophyta</taxon>
        <taxon>Embryophyta</taxon>
        <taxon>Tracheophyta</taxon>
        <taxon>Spermatophyta</taxon>
        <taxon>Magnoliopsida</taxon>
        <taxon>eudicotyledons</taxon>
        <taxon>Gunneridae</taxon>
        <taxon>Pentapetalae</taxon>
        <taxon>rosids</taxon>
        <taxon>fabids</taxon>
        <taxon>Malpighiales</taxon>
        <taxon>Rhizophoraceae</taxon>
        <taxon>Rhizophora</taxon>
    </lineage>
</organism>
<sequence length="15" mass="1410">MGGDSASRGSATRAS</sequence>
<reference evidence="1" key="1">
    <citation type="submission" date="2018-02" db="EMBL/GenBank/DDBJ databases">
        <title>Rhizophora mucronata_Transcriptome.</title>
        <authorList>
            <person name="Meera S.P."/>
            <person name="Sreeshan A."/>
            <person name="Augustine A."/>
        </authorList>
    </citation>
    <scope>NUCLEOTIDE SEQUENCE</scope>
    <source>
        <tissue evidence="1">Leaf</tissue>
    </source>
</reference>
<proteinExistence type="predicted"/>
<evidence type="ECO:0000313" key="1">
    <source>
        <dbReference type="EMBL" id="MBW93239.1"/>
    </source>
</evidence>
<protein>
    <submittedName>
        <fullName evidence="1">Uncharacterized protein</fullName>
    </submittedName>
</protein>
<dbReference type="EMBL" id="GGEC01012756">
    <property type="protein sequence ID" value="MBW93239.1"/>
    <property type="molecule type" value="Transcribed_RNA"/>
</dbReference>
<name>A0A2P2JIE0_RHIMU</name>